<protein>
    <submittedName>
        <fullName evidence="4">Carboxypeptidase regulatory-like domain-containing protein</fullName>
    </submittedName>
</protein>
<dbReference type="PANTHER" id="PTHR45632">
    <property type="entry name" value="LD33804P"/>
    <property type="match status" value="1"/>
</dbReference>
<dbReference type="Proteomes" id="UP000681315">
    <property type="component" value="Unassembled WGS sequence"/>
</dbReference>
<dbReference type="Pfam" id="PF01833">
    <property type="entry name" value="TIG"/>
    <property type="match status" value="1"/>
</dbReference>
<dbReference type="InterPro" id="IPR011043">
    <property type="entry name" value="Gal_Oxase/kelch_b-propeller"/>
</dbReference>
<feature type="domain" description="IPT/TIG" evidence="3">
    <location>
        <begin position="212"/>
        <end position="287"/>
    </location>
</feature>
<organism evidence="4 5">
    <name type="scientific">Gelidibacter pelagius</name>
    <dbReference type="NCBI Taxonomy" id="2819985"/>
    <lineage>
        <taxon>Bacteria</taxon>
        <taxon>Pseudomonadati</taxon>
        <taxon>Bacteroidota</taxon>
        <taxon>Flavobacteriia</taxon>
        <taxon>Flavobacteriales</taxon>
        <taxon>Flavobacteriaceae</taxon>
        <taxon>Gelidibacter</taxon>
    </lineage>
</organism>
<evidence type="ECO:0000313" key="4">
    <source>
        <dbReference type="EMBL" id="MBO3099184.1"/>
    </source>
</evidence>
<dbReference type="InterPro" id="IPR014756">
    <property type="entry name" value="Ig_E-set"/>
</dbReference>
<evidence type="ECO:0000256" key="2">
    <source>
        <dbReference type="ARBA" id="ARBA00022737"/>
    </source>
</evidence>
<keyword evidence="2" id="KW-0677">Repeat</keyword>
<keyword evidence="5" id="KW-1185">Reference proteome</keyword>
<accession>A0ABS3SU19</accession>
<keyword evidence="1" id="KW-0880">Kelch repeat</keyword>
<evidence type="ECO:0000259" key="3">
    <source>
        <dbReference type="Pfam" id="PF01833"/>
    </source>
</evidence>
<dbReference type="InterPro" id="IPR002909">
    <property type="entry name" value="IPT_dom"/>
</dbReference>
<evidence type="ECO:0000313" key="5">
    <source>
        <dbReference type="Proteomes" id="UP000681315"/>
    </source>
</evidence>
<sequence>MIKGILKISILILIGITVFTCDKDSPELYGNVQGTITSNGLRVSGASVTLGTTSQTTSNSEGQYSFEDIKAKTYQIKISKAGYSPMIDNIVVSGEQNQVKNFDIIKISDPVIFTGTTVDITQTSATLNANINFLGTGYPGTMEHGHCWALTPNPTTNDSKSELGVPSSTGEYQSKITGLKAKTTYYIRSYIRIGLIEFYGNPMEFKTKAHPPEITDFNPKYGPVGTVVEISGNNFSTTILENSVKFGDFTAEIESATEDLLIVKVPYVDIAQKVNISVTIEDNTDTSQDLFDIWFPWLQKNGQVSKTYNAASFAINGFGYVIGANSLNMLKYNPIDNLWESDLSLPESSGKKPFAFTSGSKVFVLLANGFWEYNSVTDTWTQRENFPGTLQTDRRYNFNFSIDDKLYLGNCYKTYDFWEYNIDQDYWNRKADFVGGFDMSNPVWGNYSFSVDNKGFLGVSQTAFAINTLWQYSPSEDTWVSKAPLPSNAYSLYASFVLNNEAYVGLGKNFEWGDGYVSNTLWKYDTINNTWVKLQNSPINMSVYASFGIDNKGYILPMYTKFDKRINNVWEFDPSQN</sequence>
<dbReference type="InterPro" id="IPR008969">
    <property type="entry name" value="CarboxyPept-like_regulatory"/>
</dbReference>
<proteinExistence type="predicted"/>
<dbReference type="CDD" id="cd00603">
    <property type="entry name" value="IPT_PCSR"/>
    <property type="match status" value="1"/>
</dbReference>
<dbReference type="EMBL" id="JAGEVG010000014">
    <property type="protein sequence ID" value="MBO3099184.1"/>
    <property type="molecule type" value="Genomic_DNA"/>
</dbReference>
<dbReference type="InterPro" id="IPR015915">
    <property type="entry name" value="Kelch-typ_b-propeller"/>
</dbReference>
<name>A0ABS3SU19_9FLAO</name>
<dbReference type="Pfam" id="PF13620">
    <property type="entry name" value="CarboxypepD_reg"/>
    <property type="match status" value="1"/>
</dbReference>
<dbReference type="Gene3D" id="2.120.10.80">
    <property type="entry name" value="Kelch-type beta propeller"/>
    <property type="match status" value="2"/>
</dbReference>
<dbReference type="RefSeq" id="WP_208234299.1">
    <property type="nucleotide sequence ID" value="NZ_JAGEVG010000014.1"/>
</dbReference>
<dbReference type="InterPro" id="IPR013783">
    <property type="entry name" value="Ig-like_fold"/>
</dbReference>
<dbReference type="SUPFAM" id="SSF50965">
    <property type="entry name" value="Galactose oxidase, central domain"/>
    <property type="match status" value="1"/>
</dbReference>
<gene>
    <name evidence="4" type="ORF">J4051_12960</name>
</gene>
<comment type="caution">
    <text evidence="4">The sequence shown here is derived from an EMBL/GenBank/DDBJ whole genome shotgun (WGS) entry which is preliminary data.</text>
</comment>
<dbReference type="PANTHER" id="PTHR45632:SF3">
    <property type="entry name" value="KELCH-LIKE PROTEIN 32"/>
    <property type="match status" value="1"/>
</dbReference>
<dbReference type="Gene3D" id="2.60.40.1120">
    <property type="entry name" value="Carboxypeptidase-like, regulatory domain"/>
    <property type="match status" value="1"/>
</dbReference>
<dbReference type="SUPFAM" id="SSF81296">
    <property type="entry name" value="E set domains"/>
    <property type="match status" value="1"/>
</dbReference>
<dbReference type="Gene3D" id="2.60.40.10">
    <property type="entry name" value="Immunoglobulins"/>
    <property type="match status" value="1"/>
</dbReference>
<reference evidence="4 5" key="1">
    <citation type="submission" date="2021-03" db="EMBL/GenBank/DDBJ databases">
        <title>Gelidibacter sp. nov., isolated from costal sediment.</title>
        <authorList>
            <person name="Lun K.-Y."/>
        </authorList>
    </citation>
    <scope>NUCLEOTIDE SEQUENCE [LARGE SCALE GENOMIC DNA]</scope>
    <source>
        <strain evidence="4 5">DF109</strain>
    </source>
</reference>
<dbReference type="SUPFAM" id="SSF49464">
    <property type="entry name" value="Carboxypeptidase regulatory domain-like"/>
    <property type="match status" value="1"/>
</dbReference>
<evidence type="ECO:0000256" key="1">
    <source>
        <dbReference type="ARBA" id="ARBA00022441"/>
    </source>
</evidence>